<comment type="caution">
    <text evidence="1">The sequence shown here is derived from an EMBL/GenBank/DDBJ whole genome shotgun (WGS) entry which is preliminary data.</text>
</comment>
<protein>
    <submittedName>
        <fullName evidence="1">Uncharacterized protein</fullName>
    </submittedName>
</protein>
<organism evidence="1 2">
    <name type="scientific">Dillenia turbinata</name>
    <dbReference type="NCBI Taxonomy" id="194707"/>
    <lineage>
        <taxon>Eukaryota</taxon>
        <taxon>Viridiplantae</taxon>
        <taxon>Streptophyta</taxon>
        <taxon>Embryophyta</taxon>
        <taxon>Tracheophyta</taxon>
        <taxon>Spermatophyta</taxon>
        <taxon>Magnoliopsida</taxon>
        <taxon>eudicotyledons</taxon>
        <taxon>Gunneridae</taxon>
        <taxon>Pentapetalae</taxon>
        <taxon>Dilleniales</taxon>
        <taxon>Dilleniaceae</taxon>
        <taxon>Dillenia</taxon>
    </lineage>
</organism>
<dbReference type="EMBL" id="JBAMMX010000028">
    <property type="protein sequence ID" value="KAK6911926.1"/>
    <property type="molecule type" value="Genomic_DNA"/>
</dbReference>
<reference evidence="1 2" key="1">
    <citation type="submission" date="2023-12" db="EMBL/GenBank/DDBJ databases">
        <title>A high-quality genome assembly for Dillenia turbinata (Dilleniales).</title>
        <authorList>
            <person name="Chanderbali A."/>
        </authorList>
    </citation>
    <scope>NUCLEOTIDE SEQUENCE [LARGE SCALE GENOMIC DNA]</scope>
    <source>
        <strain evidence="1">LSX21</strain>
        <tissue evidence="1">Leaf</tissue>
    </source>
</reference>
<proteinExistence type="predicted"/>
<accession>A0AAN8YT26</accession>
<evidence type="ECO:0000313" key="1">
    <source>
        <dbReference type="EMBL" id="KAK6911926.1"/>
    </source>
</evidence>
<name>A0AAN8YT26_9MAGN</name>
<keyword evidence="2" id="KW-1185">Reference proteome</keyword>
<dbReference type="AlphaFoldDB" id="A0AAN8YT26"/>
<dbReference type="Proteomes" id="UP001370490">
    <property type="component" value="Unassembled WGS sequence"/>
</dbReference>
<evidence type="ECO:0000313" key="2">
    <source>
        <dbReference type="Proteomes" id="UP001370490"/>
    </source>
</evidence>
<gene>
    <name evidence="1" type="ORF">RJ641_024019</name>
</gene>
<sequence>MAGTLAVGSLTSLGGDGGGFPFLTKSGAALANAIGTSAFFSFLIKNQSGITFVSNKDRPIYVRKSHGKEGIAVVALLELVGGHLWKFLCQPLIR</sequence>